<accession>A0AAI9EAI2</accession>
<dbReference type="Proteomes" id="UP001296104">
    <property type="component" value="Unassembled WGS sequence"/>
</dbReference>
<evidence type="ECO:0000256" key="1">
    <source>
        <dbReference type="SAM" id="MobiDB-lite"/>
    </source>
</evidence>
<comment type="caution">
    <text evidence="2">The sequence shown here is derived from an EMBL/GenBank/DDBJ whole genome shotgun (WGS) entry which is preliminary data.</text>
</comment>
<dbReference type="AlphaFoldDB" id="A0AAI9EAI2"/>
<keyword evidence="3" id="KW-1185">Reference proteome</keyword>
<sequence>MALNVYIHALATKYGIKPLAQMAKERFVTVAEMKYSRKSFACAVREAYTRDPLFTSELQAAIVTICLKFGIAEAVACGPLYLTANESLLCQHLCEVAREVSRFKQDLELAALRAARDKQREAHEKQRAGSYARGWTVHGPTR</sequence>
<protein>
    <submittedName>
        <fullName evidence="2">Uncharacterized protein</fullName>
    </submittedName>
</protein>
<proteinExistence type="predicted"/>
<feature type="region of interest" description="Disordered" evidence="1">
    <location>
        <begin position="120"/>
        <end position="142"/>
    </location>
</feature>
<name>A0AAI9EAI2_9PEZI</name>
<evidence type="ECO:0000313" key="2">
    <source>
        <dbReference type="EMBL" id="CAK3998931.1"/>
    </source>
</evidence>
<evidence type="ECO:0000313" key="3">
    <source>
        <dbReference type="Proteomes" id="UP001296104"/>
    </source>
</evidence>
<dbReference type="EMBL" id="CAVMBE010000021">
    <property type="protein sequence ID" value="CAK3998931.1"/>
    <property type="molecule type" value="Genomic_DNA"/>
</dbReference>
<gene>
    <name evidence="2" type="ORF">LECACI_7A004133</name>
</gene>
<reference evidence="2" key="1">
    <citation type="submission" date="2023-11" db="EMBL/GenBank/DDBJ databases">
        <authorList>
            <person name="Alioto T."/>
            <person name="Alioto T."/>
            <person name="Gomez Garrido J."/>
        </authorList>
    </citation>
    <scope>NUCLEOTIDE SEQUENCE</scope>
</reference>
<organism evidence="2 3">
    <name type="scientific">Lecanosticta acicola</name>
    <dbReference type="NCBI Taxonomy" id="111012"/>
    <lineage>
        <taxon>Eukaryota</taxon>
        <taxon>Fungi</taxon>
        <taxon>Dikarya</taxon>
        <taxon>Ascomycota</taxon>
        <taxon>Pezizomycotina</taxon>
        <taxon>Dothideomycetes</taxon>
        <taxon>Dothideomycetidae</taxon>
        <taxon>Mycosphaerellales</taxon>
        <taxon>Mycosphaerellaceae</taxon>
        <taxon>Lecanosticta</taxon>
    </lineage>
</organism>